<evidence type="ECO:0000313" key="10">
    <source>
        <dbReference type="Proteomes" id="UP000198324"/>
    </source>
</evidence>
<dbReference type="OrthoDB" id="9798629at2"/>
<organism evidence="9 10">
    <name type="scientific">Humidesulfovibrio mexicanus</name>
    <dbReference type="NCBI Taxonomy" id="147047"/>
    <lineage>
        <taxon>Bacteria</taxon>
        <taxon>Pseudomonadati</taxon>
        <taxon>Thermodesulfobacteriota</taxon>
        <taxon>Desulfovibrionia</taxon>
        <taxon>Desulfovibrionales</taxon>
        <taxon>Desulfovibrionaceae</taxon>
        <taxon>Humidesulfovibrio</taxon>
    </lineage>
</organism>
<evidence type="ECO:0000256" key="6">
    <source>
        <dbReference type="ARBA" id="ARBA00023136"/>
    </source>
</evidence>
<dbReference type="EMBL" id="FZOC01000012">
    <property type="protein sequence ID" value="SNS28621.1"/>
    <property type="molecule type" value="Genomic_DNA"/>
</dbReference>
<comment type="similarity">
    <text evidence="2 7">Belongs to the ExbD/TolR family.</text>
</comment>
<dbReference type="AlphaFoldDB" id="A0A239D9T4"/>
<keyword evidence="9" id="KW-0132">Cell division</keyword>
<keyword evidence="10" id="KW-1185">Reference proteome</keyword>
<dbReference type="Gene3D" id="3.30.420.270">
    <property type="match status" value="1"/>
</dbReference>
<comment type="subcellular location">
    <subcellularLocation>
        <location evidence="1">Cell membrane</location>
        <topology evidence="1">Single-pass membrane protein</topology>
    </subcellularLocation>
    <subcellularLocation>
        <location evidence="7">Cell membrane</location>
        <topology evidence="7">Single-pass type II membrane protein</topology>
    </subcellularLocation>
</comment>
<keyword evidence="4 7" id="KW-0812">Transmembrane</keyword>
<evidence type="ECO:0000256" key="4">
    <source>
        <dbReference type="ARBA" id="ARBA00022692"/>
    </source>
</evidence>
<protein>
    <submittedName>
        <fullName evidence="9">Cell division and transport-associated protein TolR</fullName>
    </submittedName>
</protein>
<sequence>MGASFGGKGGLMADINVTPFVDVMLVLLIIFMVTAPMMTEGMDIDLPKARATETLTLDDGVLLTLSRDGSMRLDELPLERQDLPTALASLAPGRNLFFKADKDVPYGLVVEILGAVREAGVTKFGVVAESAPEQR</sequence>
<dbReference type="PANTHER" id="PTHR30558:SF7">
    <property type="entry name" value="TOL-PAL SYSTEM PROTEIN TOLR"/>
    <property type="match status" value="1"/>
</dbReference>
<dbReference type="GO" id="GO:0015031">
    <property type="term" value="P:protein transport"/>
    <property type="evidence" value="ECO:0007669"/>
    <property type="project" value="UniProtKB-KW"/>
</dbReference>
<dbReference type="GO" id="GO:0022857">
    <property type="term" value="F:transmembrane transporter activity"/>
    <property type="evidence" value="ECO:0007669"/>
    <property type="project" value="InterPro"/>
</dbReference>
<evidence type="ECO:0000256" key="3">
    <source>
        <dbReference type="ARBA" id="ARBA00022475"/>
    </source>
</evidence>
<dbReference type="Pfam" id="PF02472">
    <property type="entry name" value="ExbD"/>
    <property type="match status" value="1"/>
</dbReference>
<dbReference type="Proteomes" id="UP000198324">
    <property type="component" value="Unassembled WGS sequence"/>
</dbReference>
<name>A0A239D9T4_9BACT</name>
<keyword evidence="7" id="KW-0813">Transport</keyword>
<proteinExistence type="inferred from homology"/>
<dbReference type="GO" id="GO:0051301">
    <property type="term" value="P:cell division"/>
    <property type="evidence" value="ECO:0007669"/>
    <property type="project" value="UniProtKB-KW"/>
</dbReference>
<dbReference type="GO" id="GO:0005886">
    <property type="term" value="C:plasma membrane"/>
    <property type="evidence" value="ECO:0007669"/>
    <property type="project" value="UniProtKB-SubCell"/>
</dbReference>
<dbReference type="RefSeq" id="WP_089275651.1">
    <property type="nucleotide sequence ID" value="NZ_FZOC01000012.1"/>
</dbReference>
<keyword evidence="6 8" id="KW-0472">Membrane</keyword>
<gene>
    <name evidence="9" type="ORF">SAMN04488503_0161</name>
</gene>
<evidence type="ECO:0000256" key="8">
    <source>
        <dbReference type="SAM" id="Phobius"/>
    </source>
</evidence>
<keyword evidence="7" id="KW-0653">Protein transport</keyword>
<reference evidence="9 10" key="1">
    <citation type="submission" date="2017-06" db="EMBL/GenBank/DDBJ databases">
        <authorList>
            <person name="Kim H.J."/>
            <person name="Triplett B.A."/>
        </authorList>
    </citation>
    <scope>NUCLEOTIDE SEQUENCE [LARGE SCALE GENOMIC DNA]</scope>
    <source>
        <strain evidence="9 10">DSM 13116</strain>
    </source>
</reference>
<keyword evidence="3" id="KW-1003">Cell membrane</keyword>
<keyword evidence="5 8" id="KW-1133">Transmembrane helix</keyword>
<dbReference type="InterPro" id="IPR003400">
    <property type="entry name" value="ExbD"/>
</dbReference>
<feature type="transmembrane region" description="Helical" evidence="8">
    <location>
        <begin position="20"/>
        <end position="38"/>
    </location>
</feature>
<evidence type="ECO:0000256" key="2">
    <source>
        <dbReference type="ARBA" id="ARBA00005811"/>
    </source>
</evidence>
<evidence type="ECO:0000256" key="5">
    <source>
        <dbReference type="ARBA" id="ARBA00022989"/>
    </source>
</evidence>
<evidence type="ECO:0000256" key="1">
    <source>
        <dbReference type="ARBA" id="ARBA00004162"/>
    </source>
</evidence>
<evidence type="ECO:0000313" key="9">
    <source>
        <dbReference type="EMBL" id="SNS28621.1"/>
    </source>
</evidence>
<dbReference type="PANTHER" id="PTHR30558">
    <property type="entry name" value="EXBD MEMBRANE COMPONENT OF PMF-DRIVEN MACROMOLECULE IMPORT SYSTEM"/>
    <property type="match status" value="1"/>
</dbReference>
<accession>A0A239D9T4</accession>
<keyword evidence="9" id="KW-0131">Cell cycle</keyword>
<evidence type="ECO:0000256" key="7">
    <source>
        <dbReference type="RuleBase" id="RU003879"/>
    </source>
</evidence>